<evidence type="ECO:0000313" key="2">
    <source>
        <dbReference type="EMBL" id="SGZ51267.1"/>
    </source>
</evidence>
<sequence>MNIDFNLLDDIDKSDTLEPEQSQSAMDRLLVLQTRKVELIQQRDALLARKQELADSIDRLNITLDDYQQQHHQYETRKKLEYYLHQNDHEYAKLAASDGAASFVIDNLNVLPSSDWPLRLHLVKEFYPHMTILDCDSYTESGQLGKGGISLQKISPTFHKTVKRNYIPRKKIDLLMHSYHSLAQLEQKRVAALSEILSTYSDLVLRPAHDWIDDPFSTLVTLPYVELDLSLKGPRFTIRLYWTLCLNNSITGSLESELEIAIIGEETTVVANANEVFLRLIPQHGVVGAFKVMLVNIFGLG</sequence>
<proteinExistence type="predicted"/>
<evidence type="ECO:0000313" key="3">
    <source>
        <dbReference type="Proteomes" id="UP000182259"/>
    </source>
</evidence>
<dbReference type="EMBL" id="LT635765">
    <property type="protein sequence ID" value="SGZ51267.1"/>
    <property type="molecule type" value="Genomic_DNA"/>
</dbReference>
<organism evidence="2 3">
    <name type="scientific">Sungouiella intermedia</name>
    <dbReference type="NCBI Taxonomy" id="45354"/>
    <lineage>
        <taxon>Eukaryota</taxon>
        <taxon>Fungi</taxon>
        <taxon>Dikarya</taxon>
        <taxon>Ascomycota</taxon>
        <taxon>Saccharomycotina</taxon>
        <taxon>Pichiomycetes</taxon>
        <taxon>Metschnikowiaceae</taxon>
        <taxon>Sungouiella</taxon>
    </lineage>
</organism>
<protein>
    <submittedName>
        <fullName evidence="2">CIC11C00000004954</fullName>
    </submittedName>
</protein>
<feature type="coiled-coil region" evidence="1">
    <location>
        <begin position="43"/>
        <end position="77"/>
    </location>
</feature>
<keyword evidence="1" id="KW-0175">Coiled coil</keyword>
<evidence type="ECO:0000256" key="1">
    <source>
        <dbReference type="SAM" id="Coils"/>
    </source>
</evidence>
<dbReference type="AlphaFoldDB" id="A0A1L0BJE5"/>
<dbReference type="Proteomes" id="UP000182259">
    <property type="component" value="Chromosome II"/>
</dbReference>
<gene>
    <name evidence="2" type="ORF">SAMEA4029009_CIC11G00000004954</name>
</gene>
<name>A0A1L0BJE5_9ASCO</name>
<accession>A0A1L0BJE5</accession>
<reference evidence="2 3" key="1">
    <citation type="submission" date="2016-10" db="EMBL/GenBank/DDBJ databases">
        <authorList>
            <person name="de Groot N.N."/>
        </authorList>
    </citation>
    <scope>NUCLEOTIDE SEQUENCE [LARGE SCALE GENOMIC DNA]</scope>
    <source>
        <strain evidence="2 3">PYCC 4715</strain>
    </source>
</reference>